<dbReference type="InterPro" id="IPR002942">
    <property type="entry name" value="S4_RNA-bd"/>
</dbReference>
<dbReference type="InterPro" id="IPR012677">
    <property type="entry name" value="Nucleotide-bd_a/b_plait_sf"/>
</dbReference>
<dbReference type="EMBL" id="FNWV01000002">
    <property type="protein sequence ID" value="SEH46047.1"/>
    <property type="molecule type" value="Genomic_DNA"/>
</dbReference>
<feature type="domain" description="RNA-binding S4" evidence="2">
    <location>
        <begin position="176"/>
        <end position="236"/>
    </location>
</feature>
<dbReference type="InterPro" id="IPR036986">
    <property type="entry name" value="S4_RNA-bd_sf"/>
</dbReference>
<name>A0A1H6IGK2_RUMFL</name>
<dbReference type="InterPro" id="IPR040591">
    <property type="entry name" value="RqcP2_RBD"/>
</dbReference>
<evidence type="ECO:0000313" key="3">
    <source>
        <dbReference type="EMBL" id="SEH46047.1"/>
    </source>
</evidence>
<organism evidence="3 4">
    <name type="scientific">Ruminococcus flavefaciens</name>
    <dbReference type="NCBI Taxonomy" id="1265"/>
    <lineage>
        <taxon>Bacteria</taxon>
        <taxon>Bacillati</taxon>
        <taxon>Bacillota</taxon>
        <taxon>Clostridia</taxon>
        <taxon>Eubacteriales</taxon>
        <taxon>Oscillospiraceae</taxon>
        <taxon>Ruminococcus</taxon>
    </lineage>
</organism>
<dbReference type="SMART" id="SM00363">
    <property type="entry name" value="S4"/>
    <property type="match status" value="1"/>
</dbReference>
<gene>
    <name evidence="3" type="ORF">SAMN02910265_00779</name>
</gene>
<keyword evidence="1" id="KW-0694">RNA-binding</keyword>
<accession>A0A1H6IGK2</accession>
<protein>
    <submittedName>
        <fullName evidence="3">RNA-binding protein YlmH, contains S4-like domain</fullName>
    </submittedName>
</protein>
<dbReference type="Gene3D" id="3.30.70.330">
    <property type="match status" value="1"/>
</dbReference>
<evidence type="ECO:0000256" key="1">
    <source>
        <dbReference type="PROSITE-ProRule" id="PRU00182"/>
    </source>
</evidence>
<dbReference type="PROSITE" id="PS50889">
    <property type="entry name" value="S4"/>
    <property type="match status" value="1"/>
</dbReference>
<dbReference type="RefSeq" id="WP_074714580.1">
    <property type="nucleotide sequence ID" value="NZ_FNWV01000002.1"/>
</dbReference>
<evidence type="ECO:0000313" key="4">
    <source>
        <dbReference type="Proteomes" id="UP000183190"/>
    </source>
</evidence>
<dbReference type="Proteomes" id="UP000183190">
    <property type="component" value="Unassembled WGS sequence"/>
</dbReference>
<dbReference type="CDD" id="cd00165">
    <property type="entry name" value="S4"/>
    <property type="match status" value="1"/>
</dbReference>
<dbReference type="AlphaFoldDB" id="A0A1H6IGK2"/>
<proteinExistence type="predicted"/>
<dbReference type="Pfam" id="PF17774">
    <property type="entry name" value="YlmH_RBD"/>
    <property type="match status" value="1"/>
</dbReference>
<dbReference type="SUPFAM" id="SSF55174">
    <property type="entry name" value="Alpha-L RNA-binding motif"/>
    <property type="match status" value="1"/>
</dbReference>
<dbReference type="OrthoDB" id="9812787at2"/>
<dbReference type="Gene3D" id="3.10.290.10">
    <property type="entry name" value="RNA-binding S4 domain"/>
    <property type="match status" value="1"/>
</dbReference>
<dbReference type="GO" id="GO:0003723">
    <property type="term" value="F:RNA binding"/>
    <property type="evidence" value="ECO:0007669"/>
    <property type="project" value="UniProtKB-KW"/>
</dbReference>
<reference evidence="3 4" key="1">
    <citation type="submission" date="2016-10" db="EMBL/GenBank/DDBJ databases">
        <authorList>
            <person name="de Groot N.N."/>
        </authorList>
    </citation>
    <scope>NUCLEOTIDE SEQUENCE [LARGE SCALE GENOMIC DNA]</scope>
    <source>
        <strain evidence="3 4">YAD2003</strain>
    </source>
</reference>
<evidence type="ECO:0000259" key="2">
    <source>
        <dbReference type="SMART" id="SM00363"/>
    </source>
</evidence>
<dbReference type="Gene3D" id="3.30.1370.160">
    <property type="match status" value="1"/>
</dbReference>
<sequence>MNDQSDKLFAARLGDMVSLCERDVTAQFSSFLDERQCAAAEMWCRKNTGGLRYMLWGGYENARRKILAVYPDYCEEYIKDDFPMKCLTFSYRKEDKLTHRDFLGSFMAQQLKREAIGDIAAEEGTAQTFVTEVAAKLIMSAVSKIGRVGVKISDDKPFELENAQKFQDISGTVASLRLDCVVGAAANVSREKAAALIRSDKVDINHFPVSSVSHEVREGDILSVRGCGRFILSGINGSTRKGRIHINLRKYI</sequence>